<dbReference type="PANTHER" id="PTHR30212">
    <property type="entry name" value="PROTEIN YIIM"/>
    <property type="match status" value="1"/>
</dbReference>
<dbReference type="EMBL" id="NQMS01000006">
    <property type="protein sequence ID" value="PAV95708.1"/>
    <property type="molecule type" value="Genomic_DNA"/>
</dbReference>
<dbReference type="Pfam" id="PF03475">
    <property type="entry name" value="YiiM_3-alpha"/>
    <property type="match status" value="1"/>
</dbReference>
<feature type="domain" description="MOSC" evidence="1">
    <location>
        <begin position="27"/>
        <end position="164"/>
    </location>
</feature>
<dbReference type="InterPro" id="IPR005163">
    <property type="entry name" value="Tri_helical_YiiM-like"/>
</dbReference>
<proteinExistence type="predicted"/>
<evidence type="ECO:0000313" key="2">
    <source>
        <dbReference type="EMBL" id="PAV95708.1"/>
    </source>
</evidence>
<dbReference type="PROSITE" id="PS51340">
    <property type="entry name" value="MOSC"/>
    <property type="match status" value="1"/>
</dbReference>
<dbReference type="GO" id="GO:0030170">
    <property type="term" value="F:pyridoxal phosphate binding"/>
    <property type="evidence" value="ECO:0007669"/>
    <property type="project" value="InterPro"/>
</dbReference>
<dbReference type="InterPro" id="IPR052353">
    <property type="entry name" value="Benzoxazolinone_Detox_Enz"/>
</dbReference>
<evidence type="ECO:0000313" key="3">
    <source>
        <dbReference type="Proteomes" id="UP000218796"/>
    </source>
</evidence>
<comment type="caution">
    <text evidence="2">The sequence shown here is derived from an EMBL/GenBank/DDBJ whole genome shotgun (WGS) entry which is preliminary data.</text>
</comment>
<reference evidence="2 3" key="1">
    <citation type="submission" date="2017-08" db="EMBL/GenBank/DDBJ databases">
        <title>Draft Genome Sequence of Hafnia alvei CITHA-6 Isolated from Raw Bovine Milk.</title>
        <authorList>
            <person name="Culligan E.P."/>
            <person name="Mcsweeney A."/>
            <person name="O'Doherty C."/>
            <person name="Gleeson E."/>
            <person name="O'Riordan D."/>
            <person name="Sleator R.D."/>
        </authorList>
    </citation>
    <scope>NUCLEOTIDE SEQUENCE [LARGE SCALE GENOMIC DNA]</scope>
    <source>
        <strain evidence="2 3">CITHA-6</strain>
    </source>
</reference>
<dbReference type="SUPFAM" id="SSF50800">
    <property type="entry name" value="PK beta-barrel domain-like"/>
    <property type="match status" value="1"/>
</dbReference>
<gene>
    <name evidence="2" type="ORF">CJD50_14835</name>
</gene>
<dbReference type="KEGG" id="hpar:AL518_07220"/>
<dbReference type="Pfam" id="PF03473">
    <property type="entry name" value="MOSC"/>
    <property type="match status" value="1"/>
</dbReference>
<keyword evidence="3" id="KW-1185">Reference proteome</keyword>
<organism evidence="2 3">
    <name type="scientific">Hafnia paralvei</name>
    <dbReference type="NCBI Taxonomy" id="546367"/>
    <lineage>
        <taxon>Bacteria</taxon>
        <taxon>Pseudomonadati</taxon>
        <taxon>Pseudomonadota</taxon>
        <taxon>Gammaproteobacteria</taxon>
        <taxon>Enterobacterales</taxon>
        <taxon>Hafniaceae</taxon>
        <taxon>Hafnia</taxon>
    </lineage>
</organism>
<name>A0A2A2MAW8_9GAMM</name>
<dbReference type="Proteomes" id="UP000218796">
    <property type="component" value="Unassembled WGS sequence"/>
</dbReference>
<sequence>MNNQQPLATLKFILCNQLLADGTRQKRLVEGRVYINSHGIETQDGLREHFDDPECAIMNYALEHYDFWRTRYPTQADAFALPGIFGENFATTGLTEQTICIGDIYQMGNAVVQVSWGRVACNTMATRLDDAQAPDLMHQQSRNGWFYRVLQTGEVQAGTTITLIERPHADWTLSRVQNIIFNPNALATDLEAVSKIEQLAAIWKNEAVERLNKMP</sequence>
<dbReference type="OrthoDB" id="9786134at2"/>
<dbReference type="GO" id="GO:0003824">
    <property type="term" value="F:catalytic activity"/>
    <property type="evidence" value="ECO:0007669"/>
    <property type="project" value="InterPro"/>
</dbReference>
<dbReference type="PANTHER" id="PTHR30212:SF2">
    <property type="entry name" value="PROTEIN YIIM"/>
    <property type="match status" value="1"/>
</dbReference>
<dbReference type="InterPro" id="IPR005302">
    <property type="entry name" value="MoCF_Sase_C"/>
</dbReference>
<dbReference type="GO" id="GO:0030151">
    <property type="term" value="F:molybdenum ion binding"/>
    <property type="evidence" value="ECO:0007669"/>
    <property type="project" value="InterPro"/>
</dbReference>
<accession>A0A2A2MAW8</accession>
<protein>
    <submittedName>
        <fullName evidence="2">MOSC domain-containing protein</fullName>
    </submittedName>
</protein>
<evidence type="ECO:0000259" key="1">
    <source>
        <dbReference type="PROSITE" id="PS51340"/>
    </source>
</evidence>
<dbReference type="InterPro" id="IPR011037">
    <property type="entry name" value="Pyrv_Knase-like_insert_dom_sf"/>
</dbReference>
<dbReference type="RefSeq" id="WP_008815293.1">
    <property type="nucleotide sequence ID" value="NZ_CATYOV010000019.1"/>
</dbReference>
<dbReference type="AlphaFoldDB" id="A0A2A2MAW8"/>
<dbReference type="Gene3D" id="2.40.33.20">
    <property type="entry name" value="PK beta-barrel domain-like"/>
    <property type="match status" value="1"/>
</dbReference>